<name>A0A8B7Z3V6_ACAPL</name>
<dbReference type="Gene3D" id="1.10.150.130">
    <property type="match status" value="1"/>
</dbReference>
<dbReference type="PANTHER" id="PTHR35617">
    <property type="entry name" value="PHAGE_INTEGRASE DOMAIN-CONTAINING PROTEIN"/>
    <property type="match status" value="1"/>
</dbReference>
<dbReference type="Proteomes" id="UP000694845">
    <property type="component" value="Unplaced"/>
</dbReference>
<dbReference type="RefSeq" id="XP_022099642.1">
    <property type="nucleotide sequence ID" value="XM_022243950.1"/>
</dbReference>
<dbReference type="GO" id="GO:0003677">
    <property type="term" value="F:DNA binding"/>
    <property type="evidence" value="ECO:0007669"/>
    <property type="project" value="UniProtKB-KW"/>
</dbReference>
<feature type="compositionally biased region" description="Polar residues" evidence="2">
    <location>
        <begin position="243"/>
        <end position="263"/>
    </location>
</feature>
<feature type="region of interest" description="Disordered" evidence="2">
    <location>
        <begin position="1"/>
        <end position="33"/>
    </location>
</feature>
<evidence type="ECO:0000256" key="1">
    <source>
        <dbReference type="ARBA" id="ARBA00023125"/>
    </source>
</evidence>
<keyword evidence="3" id="KW-1185">Reference proteome</keyword>
<feature type="region of interest" description="Disordered" evidence="2">
    <location>
        <begin position="69"/>
        <end position="101"/>
    </location>
</feature>
<evidence type="ECO:0000313" key="4">
    <source>
        <dbReference type="RefSeq" id="XP_022099641.1"/>
    </source>
</evidence>
<feature type="compositionally biased region" description="Polar residues" evidence="2">
    <location>
        <begin position="210"/>
        <end position="230"/>
    </location>
</feature>
<keyword evidence="1" id="KW-0238">DNA-binding</keyword>
<dbReference type="RefSeq" id="XP_022099641.1">
    <property type="nucleotide sequence ID" value="XM_022243949.1"/>
</dbReference>
<reference evidence="4 5" key="1">
    <citation type="submission" date="2025-04" db="UniProtKB">
        <authorList>
            <consortium name="RefSeq"/>
        </authorList>
    </citation>
    <scope>IDENTIFICATION</scope>
</reference>
<dbReference type="PANTHER" id="PTHR35617:SF3">
    <property type="entry name" value="CORE-BINDING (CB) DOMAIN-CONTAINING PROTEIN"/>
    <property type="match status" value="1"/>
</dbReference>
<protein>
    <submittedName>
        <fullName evidence="4 5">Uncharacterized protein LOC110984122 isoform X1</fullName>
    </submittedName>
</protein>
<dbReference type="RefSeq" id="XP_022099643.1">
    <property type="nucleotide sequence ID" value="XM_022243951.1"/>
</dbReference>
<evidence type="ECO:0000313" key="3">
    <source>
        <dbReference type="Proteomes" id="UP000694845"/>
    </source>
</evidence>
<dbReference type="OrthoDB" id="6090063at2759"/>
<dbReference type="KEGG" id="aplc:110984122"/>
<feature type="compositionally biased region" description="Low complexity" evidence="2">
    <location>
        <begin position="15"/>
        <end position="24"/>
    </location>
</feature>
<evidence type="ECO:0000313" key="6">
    <source>
        <dbReference type="RefSeq" id="XP_022099643.1"/>
    </source>
</evidence>
<evidence type="ECO:0000256" key="2">
    <source>
        <dbReference type="SAM" id="MobiDB-lite"/>
    </source>
</evidence>
<dbReference type="GeneID" id="110984122"/>
<dbReference type="SUPFAM" id="SSF47823">
    <property type="entry name" value="lambda integrase-like, N-terminal domain"/>
    <property type="match status" value="1"/>
</dbReference>
<dbReference type="InterPro" id="IPR010998">
    <property type="entry name" value="Integrase_recombinase_N"/>
</dbReference>
<dbReference type="AlphaFoldDB" id="A0A8B7Z3V6"/>
<feature type="region of interest" description="Disordered" evidence="2">
    <location>
        <begin position="210"/>
        <end position="274"/>
    </location>
</feature>
<accession>A0A8B7Z3V6</accession>
<organism evidence="3 5">
    <name type="scientific">Acanthaster planci</name>
    <name type="common">Crown-of-thorns starfish</name>
    <dbReference type="NCBI Taxonomy" id="133434"/>
    <lineage>
        <taxon>Eukaryota</taxon>
        <taxon>Metazoa</taxon>
        <taxon>Echinodermata</taxon>
        <taxon>Eleutherozoa</taxon>
        <taxon>Asterozoa</taxon>
        <taxon>Asteroidea</taxon>
        <taxon>Valvatacea</taxon>
        <taxon>Valvatida</taxon>
        <taxon>Acanthasteridae</taxon>
        <taxon>Acanthaster</taxon>
    </lineage>
</organism>
<evidence type="ECO:0000313" key="5">
    <source>
        <dbReference type="RefSeq" id="XP_022099642.1"/>
    </source>
</evidence>
<sequence length="398" mass="43723">MLLEKLSSITSRLEPSPAHAATAPDPDPLPERDLHSLMIQSSFYGFVPLTYTGSSADYISLPAPVSGHSIRHGDVPPSSDQLQMEQDTSSEDEDISSTANLNPPEARLRLLQKDIIHILGLPSSQSTAEASLQAAFKRHPTRFEASPPIFLELPLNRSCVEMSKVIAGAKQWRLYPPRALTYFQYAREDFDNFLSLNQLGRDVGLCFPSNIPNTSSSPQDRTGTLPSPSQHPLLATPAMVPVSDQTSRPGTSDPSRQTGSAISTEVRRASPSSEVTTPDLLAILKQSFRSTGLSDEAAEMASKSRHQSTRSIYDSRLRHFTFWCSERSLAPTEVSVTSIADFFMHLFISDFQVSTICNYQSAIVAVHDGLPDGPTVSDNTALKHILRECFLNIPQLRD</sequence>
<gene>
    <name evidence="4 5 6" type="primary">LOC110984122</name>
</gene>
<proteinExistence type="predicted"/>